<dbReference type="Proteomes" id="UP001595648">
    <property type="component" value="Unassembled WGS sequence"/>
</dbReference>
<organism evidence="1 2">
    <name type="scientific">Mesorhizobium cantuariense</name>
    <dbReference type="NCBI Taxonomy" id="1300275"/>
    <lineage>
        <taxon>Bacteria</taxon>
        <taxon>Pseudomonadati</taxon>
        <taxon>Pseudomonadota</taxon>
        <taxon>Alphaproteobacteria</taxon>
        <taxon>Hyphomicrobiales</taxon>
        <taxon>Phyllobacteriaceae</taxon>
        <taxon>Mesorhizobium</taxon>
    </lineage>
</organism>
<evidence type="ECO:0000313" key="2">
    <source>
        <dbReference type="Proteomes" id="UP001595648"/>
    </source>
</evidence>
<comment type="caution">
    <text evidence="1">The sequence shown here is derived from an EMBL/GenBank/DDBJ whole genome shotgun (WGS) entry which is preliminary data.</text>
</comment>
<reference evidence="2" key="1">
    <citation type="journal article" date="2019" name="Int. J. Syst. Evol. Microbiol.">
        <title>The Global Catalogue of Microorganisms (GCM) 10K type strain sequencing project: providing services to taxonomists for standard genome sequencing and annotation.</title>
        <authorList>
            <consortium name="The Broad Institute Genomics Platform"/>
            <consortium name="The Broad Institute Genome Sequencing Center for Infectious Disease"/>
            <person name="Wu L."/>
            <person name="Ma J."/>
        </authorList>
    </citation>
    <scope>NUCLEOTIDE SEQUENCE [LARGE SCALE GENOMIC DNA]</scope>
    <source>
        <strain evidence="2">ICMP 19515</strain>
    </source>
</reference>
<evidence type="ECO:0008006" key="3">
    <source>
        <dbReference type="Google" id="ProtNLM"/>
    </source>
</evidence>
<name>A0ABV7MRA0_9HYPH</name>
<accession>A0ABV7MRA0</accession>
<evidence type="ECO:0000313" key="1">
    <source>
        <dbReference type="EMBL" id="MFC3324477.1"/>
    </source>
</evidence>
<dbReference type="EMBL" id="JBHRVD010000001">
    <property type="protein sequence ID" value="MFC3324477.1"/>
    <property type="molecule type" value="Genomic_DNA"/>
</dbReference>
<gene>
    <name evidence="1" type="ORF">ACFOJ9_22325</name>
</gene>
<protein>
    <recommendedName>
        <fullName evidence="3">Antitoxin VbhA domain-containing protein</fullName>
    </recommendedName>
</protein>
<dbReference type="RefSeq" id="WP_378987963.1">
    <property type="nucleotide sequence ID" value="NZ_JBHRVD010000001.1"/>
</dbReference>
<sequence length="76" mass="8512">MHASSSQYECVEAVTSPALGLRVADLQARMREARITDAEMKTFQKVAAIMEDRHGRIDSDDLVAASFLADPRKRFE</sequence>
<proteinExistence type="predicted"/>
<keyword evidence="2" id="KW-1185">Reference proteome</keyword>